<evidence type="ECO:0000256" key="1">
    <source>
        <dbReference type="ARBA" id="ARBA00022737"/>
    </source>
</evidence>
<gene>
    <name evidence="5" type="primary">RvY_00078-1</name>
    <name evidence="5" type="synonym">RvY_00078.1</name>
    <name evidence="5" type="ORF">RvY_00078</name>
</gene>
<keyword evidence="6" id="KW-1185">Reference proteome</keyword>
<reference evidence="5 6" key="1">
    <citation type="journal article" date="2016" name="Nat. Commun.">
        <title>Extremotolerant tardigrade genome and improved radiotolerance of human cultured cells by tardigrade-unique protein.</title>
        <authorList>
            <person name="Hashimoto T."/>
            <person name="Horikawa D.D."/>
            <person name="Saito Y."/>
            <person name="Kuwahara H."/>
            <person name="Kozuka-Hata H."/>
            <person name="Shin-I T."/>
            <person name="Minakuchi Y."/>
            <person name="Ohishi K."/>
            <person name="Motoyama A."/>
            <person name="Aizu T."/>
            <person name="Enomoto A."/>
            <person name="Kondo K."/>
            <person name="Tanaka S."/>
            <person name="Hara Y."/>
            <person name="Koshikawa S."/>
            <person name="Sagara H."/>
            <person name="Miura T."/>
            <person name="Yokobori S."/>
            <person name="Miyagawa K."/>
            <person name="Suzuki Y."/>
            <person name="Kubo T."/>
            <person name="Oyama M."/>
            <person name="Kohara Y."/>
            <person name="Fujiyama A."/>
            <person name="Arakawa K."/>
            <person name="Katayama T."/>
            <person name="Toyoda A."/>
            <person name="Kunieda T."/>
        </authorList>
    </citation>
    <scope>NUCLEOTIDE SEQUENCE [LARGE SCALE GENOMIC DNA]</scope>
    <source>
        <strain evidence="5 6">YOKOZUNA-1</strain>
    </source>
</reference>
<feature type="region of interest" description="Disordered" evidence="4">
    <location>
        <begin position="433"/>
        <end position="459"/>
    </location>
</feature>
<dbReference type="EMBL" id="BDGG01000001">
    <property type="protein sequence ID" value="GAU87191.1"/>
    <property type="molecule type" value="Genomic_DNA"/>
</dbReference>
<dbReference type="PROSITE" id="PS50005">
    <property type="entry name" value="TPR"/>
    <property type="match status" value="1"/>
</dbReference>
<dbReference type="Gene3D" id="1.25.40.10">
    <property type="entry name" value="Tetratricopeptide repeat domain"/>
    <property type="match status" value="2"/>
</dbReference>
<protein>
    <recommendedName>
        <fullName evidence="7">Cilia- and flagella-associated protein 70</fullName>
    </recommendedName>
</protein>
<dbReference type="GO" id="GO:0003341">
    <property type="term" value="P:cilium movement"/>
    <property type="evidence" value="ECO:0007669"/>
    <property type="project" value="TreeGrafter"/>
</dbReference>
<dbReference type="GO" id="GO:0070062">
    <property type="term" value="C:extracellular exosome"/>
    <property type="evidence" value="ECO:0007669"/>
    <property type="project" value="TreeGrafter"/>
</dbReference>
<dbReference type="SUPFAM" id="SSF48452">
    <property type="entry name" value="TPR-like"/>
    <property type="match status" value="2"/>
</dbReference>
<sequence>MTKSPTKSAVIAASPTVIPPPTSVFKISLDLLILQLSNFNIFKIREYGEWTIQVKVFLTPDKLVATSETLLLASLSAELDLHLPLSFDVLTFGDIDNLIHHPLVVNFNEIEYIVKDAKKKTAPEEKVELIGQCFIDLLPFVTGETLVSKTLPIFPPSVDADSCTTFLPENAAVRLQVKSENGEPVIPKDYADSFNILRFRIDGCYSMPTAWLPTTPHTGSHSLPTPTFTISTFLPTTVQHERYLILSNKVLQEDLSKEKFHHEGLIHWPVNPLFFAKAVHMMEAPHQNGLGSGLNHTNKKKTEEGRGSGVIGQPSTVVRTEFRCVLAKDAEEAFKTKAVAAKVWPVEVFSVTVPEKHTSTTKKKNAEVQNTAAEEAMITKHGVAFLDLSPLLFPGAKHTEGRSPLLPYDVRSFTEKTGRKSVAQELFATPTAPSALPEFDKPTILSTSKQKPIDAHPSNISLRRSMAPSSATSHETPISPTASWREDVDQHLFITSQSYMSASITLLKPLVPKKRIEKPEITVENIQSIHPKTLFPADNGLRAMQELRKEISSTCRLIYSLCEKESRKHTDWAVVDSNVEAALHKAGETCYLRTHLKDFIVRIVRDRFYRTKSLDKEDPEQYNDFLSELYCDLVREISHSLTFHEEEKAKHPMKNKESQALHLRMLAIEAEIEEKLPKAEHYLLLRIHKSTEAGKTSDEVAQYWVELGQFQLKHRKLREAVESFAESMKYDEQNVERMLLIGYALFEEKKTDDALPFFEAAAVLSNSPIAYTALGLFYENLSVDSTGAIELIKERVYYQANFLLGLPAERLKVYEKKIKDAESLMKGEVPSNLPRKTASLEKSQKILKDLLRPFCPAKKSSSVKQETIRKNNGLFQPWKTLEYFDKKRRRKTFIKGGLLDNIFYVSLPAFASLGLYRFATKCTAKLNGVCDVTSPTLWKAAMSSWISRKNFAEVRELMNELDKSDNGKNTRYLVMKGHFSCRQKEYSQARECYDEALNQDVHSTEMYEVYCRYGLTTKEQKDWKKSKEMFHLAAKLHGTALNWLGCGVASFHLEDFVNAEVALCQSNNLDNTVPETWAYLAMVYYRSCQMSKAEKCLATALQCGLRECNEELMHEARTYIYSNKNKNW</sequence>
<feature type="repeat" description="TPR" evidence="3">
    <location>
        <begin position="701"/>
        <end position="734"/>
    </location>
</feature>
<keyword evidence="1" id="KW-0677">Repeat</keyword>
<keyword evidence="2 3" id="KW-0802">TPR repeat</keyword>
<dbReference type="InterPro" id="IPR011990">
    <property type="entry name" value="TPR-like_helical_dom_sf"/>
</dbReference>
<evidence type="ECO:0000256" key="2">
    <source>
        <dbReference type="ARBA" id="ARBA00022803"/>
    </source>
</evidence>
<proteinExistence type="predicted"/>
<evidence type="ECO:0000313" key="6">
    <source>
        <dbReference type="Proteomes" id="UP000186922"/>
    </source>
</evidence>
<dbReference type="InterPro" id="IPR019734">
    <property type="entry name" value="TPR_rpt"/>
</dbReference>
<dbReference type="Proteomes" id="UP000186922">
    <property type="component" value="Unassembled WGS sequence"/>
</dbReference>
<dbReference type="AlphaFoldDB" id="A0A1D1UCE9"/>
<dbReference type="GO" id="GO:0031514">
    <property type="term" value="C:motile cilium"/>
    <property type="evidence" value="ECO:0007669"/>
    <property type="project" value="TreeGrafter"/>
</dbReference>
<evidence type="ECO:0008006" key="7">
    <source>
        <dbReference type="Google" id="ProtNLM"/>
    </source>
</evidence>
<comment type="caution">
    <text evidence="5">The sequence shown here is derived from an EMBL/GenBank/DDBJ whole genome shotgun (WGS) entry which is preliminary data.</text>
</comment>
<dbReference type="SMART" id="SM00028">
    <property type="entry name" value="TPR"/>
    <property type="match status" value="5"/>
</dbReference>
<dbReference type="PANTHER" id="PTHR44314">
    <property type="entry name" value="CILIA- AND FLAGELLA-ASSOCIATED PROTEIN 70"/>
    <property type="match status" value="1"/>
</dbReference>
<dbReference type="PANTHER" id="PTHR44314:SF1">
    <property type="entry name" value="CILIA- AND FLAGELLA-ASSOCIATED PROTEIN 70"/>
    <property type="match status" value="1"/>
</dbReference>
<name>A0A1D1UCE9_RAMVA</name>
<dbReference type="OrthoDB" id="10262375at2759"/>
<organism evidence="5 6">
    <name type="scientific">Ramazzottius varieornatus</name>
    <name type="common">Water bear</name>
    <name type="synonym">Tardigrade</name>
    <dbReference type="NCBI Taxonomy" id="947166"/>
    <lineage>
        <taxon>Eukaryota</taxon>
        <taxon>Metazoa</taxon>
        <taxon>Ecdysozoa</taxon>
        <taxon>Tardigrada</taxon>
        <taxon>Eutardigrada</taxon>
        <taxon>Parachela</taxon>
        <taxon>Hypsibioidea</taxon>
        <taxon>Ramazzottiidae</taxon>
        <taxon>Ramazzottius</taxon>
    </lineage>
</organism>
<dbReference type="GO" id="GO:0060271">
    <property type="term" value="P:cilium assembly"/>
    <property type="evidence" value="ECO:0007669"/>
    <property type="project" value="TreeGrafter"/>
</dbReference>
<evidence type="ECO:0000313" key="5">
    <source>
        <dbReference type="EMBL" id="GAU87191.1"/>
    </source>
</evidence>
<evidence type="ECO:0000256" key="4">
    <source>
        <dbReference type="SAM" id="MobiDB-lite"/>
    </source>
</evidence>
<evidence type="ECO:0000256" key="3">
    <source>
        <dbReference type="PROSITE-ProRule" id="PRU00339"/>
    </source>
</evidence>
<dbReference type="STRING" id="947166.A0A1D1UCE9"/>
<dbReference type="InterPro" id="IPR052628">
    <property type="entry name" value="CFAP70"/>
</dbReference>
<accession>A0A1D1UCE9</accession>